<keyword evidence="7" id="KW-1133">Transmembrane helix</keyword>
<evidence type="ECO:0000256" key="4">
    <source>
        <dbReference type="ARBA" id="ARBA00022640"/>
    </source>
</evidence>
<dbReference type="InterPro" id="IPR003593">
    <property type="entry name" value="AAA+_ATPase"/>
</dbReference>
<proteinExistence type="inferred from homology"/>
<dbReference type="STRING" id="109376.A0A0D3DGS0"/>
<dbReference type="Pfam" id="PF00004">
    <property type="entry name" value="AAA"/>
    <property type="match status" value="1"/>
</dbReference>
<dbReference type="GO" id="GO:0005524">
    <property type="term" value="F:ATP binding"/>
    <property type="evidence" value="ECO:0007669"/>
    <property type="project" value="UniProtKB-KW"/>
</dbReference>
<dbReference type="InterPro" id="IPR027417">
    <property type="entry name" value="P-loop_NTPase"/>
</dbReference>
<keyword evidence="7" id="KW-0812">Transmembrane</keyword>
<dbReference type="InterPro" id="IPR056777">
    <property type="entry name" value="Ycf2_N"/>
</dbReference>
<dbReference type="PANTHER" id="PTHR33078:SF100">
    <property type="entry name" value="PROTEIN YCF2"/>
    <property type="match status" value="1"/>
</dbReference>
<evidence type="ECO:0000256" key="5">
    <source>
        <dbReference type="ARBA" id="ARBA00022741"/>
    </source>
</evidence>
<reference evidence="9" key="2">
    <citation type="submission" date="2015-03" db="UniProtKB">
        <authorList>
            <consortium name="EnsemblPlants"/>
        </authorList>
    </citation>
    <scope>IDENTIFICATION</scope>
</reference>
<evidence type="ECO:0000313" key="10">
    <source>
        <dbReference type="Proteomes" id="UP000032141"/>
    </source>
</evidence>
<accession>A0A0D3DGS0</accession>
<dbReference type="Pfam" id="PF05695">
    <property type="entry name" value="Ycf2"/>
    <property type="match status" value="1"/>
</dbReference>
<keyword evidence="10" id="KW-1185">Reference proteome</keyword>
<dbReference type="InterPro" id="IPR003959">
    <property type="entry name" value="ATPase_AAA_core"/>
</dbReference>
<dbReference type="Gene3D" id="3.40.50.300">
    <property type="entry name" value="P-loop containing nucleotide triphosphate hydrolases"/>
    <property type="match status" value="1"/>
</dbReference>
<evidence type="ECO:0000256" key="7">
    <source>
        <dbReference type="SAM" id="Phobius"/>
    </source>
</evidence>
<dbReference type="GO" id="GO:0016887">
    <property type="term" value="F:ATP hydrolysis activity"/>
    <property type="evidence" value="ECO:0007669"/>
    <property type="project" value="InterPro"/>
</dbReference>
<dbReference type="SUPFAM" id="SSF52540">
    <property type="entry name" value="P-loop containing nucleoside triphosphate hydrolases"/>
    <property type="match status" value="1"/>
</dbReference>
<dbReference type="Gramene" id="Bo7g113680.1">
    <property type="protein sequence ID" value="Bo7g113680.1"/>
    <property type="gene ID" value="Bo7g113680"/>
</dbReference>
<keyword evidence="5" id="KW-0547">Nucleotide-binding</keyword>
<dbReference type="CDD" id="cd19505">
    <property type="entry name" value="RecA-like_Ycf2"/>
    <property type="match status" value="1"/>
</dbReference>
<dbReference type="HOGENOM" id="CLU_461823_0_0_1"/>
<dbReference type="OMA" id="ESWVANI"/>
<dbReference type="EnsemblPlants" id="Bo7g113680.1">
    <property type="protein sequence ID" value="Bo7g113680.1"/>
    <property type="gene ID" value="Bo7g113680"/>
</dbReference>
<comment type="function">
    <text evidence="1">Probable ATPase of unknown function. Its presence in a non-photosynthetic plant (Epifagus virginiana) and experiments in tobacco indicate that it has an essential function which is probably not related to photosynthesis.</text>
</comment>
<comment type="subcellular location">
    <subcellularLocation>
        <location evidence="2">Plastid</location>
    </subcellularLocation>
</comment>
<evidence type="ECO:0000259" key="8">
    <source>
        <dbReference type="SMART" id="SM00382"/>
    </source>
</evidence>
<evidence type="ECO:0000313" key="9">
    <source>
        <dbReference type="EnsemblPlants" id="Bo7g113680.1"/>
    </source>
</evidence>
<dbReference type="PANTHER" id="PTHR33078">
    <property type="entry name" value="PROTEIN YCF2-RELATED"/>
    <property type="match status" value="1"/>
</dbReference>
<dbReference type="Proteomes" id="UP000032141">
    <property type="component" value="Chromosome C7"/>
</dbReference>
<name>A0A0D3DGS0_BRAOL</name>
<evidence type="ECO:0000256" key="6">
    <source>
        <dbReference type="ARBA" id="ARBA00022840"/>
    </source>
</evidence>
<dbReference type="eggNOG" id="ENOG502QRDV">
    <property type="taxonomic scope" value="Eukaryota"/>
</dbReference>
<organism evidence="9 10">
    <name type="scientific">Brassica oleracea var. oleracea</name>
    <dbReference type="NCBI Taxonomy" id="109376"/>
    <lineage>
        <taxon>Eukaryota</taxon>
        <taxon>Viridiplantae</taxon>
        <taxon>Streptophyta</taxon>
        <taxon>Embryophyta</taxon>
        <taxon>Tracheophyta</taxon>
        <taxon>Spermatophyta</taxon>
        <taxon>Magnoliopsida</taxon>
        <taxon>eudicotyledons</taxon>
        <taxon>Gunneridae</taxon>
        <taxon>Pentapetalae</taxon>
        <taxon>rosids</taxon>
        <taxon>malvids</taxon>
        <taxon>Brassicales</taxon>
        <taxon>Brassicaceae</taxon>
        <taxon>Brassiceae</taxon>
        <taxon>Brassica</taxon>
    </lineage>
</organism>
<dbReference type="GO" id="GO:0009536">
    <property type="term" value="C:plastid"/>
    <property type="evidence" value="ECO:0007669"/>
    <property type="project" value="UniProtKB-SubCell"/>
</dbReference>
<dbReference type="AlphaFoldDB" id="A0A0D3DGS0"/>
<comment type="similarity">
    <text evidence="3">Belongs to the Ycf2 family.</text>
</comment>
<evidence type="ECO:0000256" key="3">
    <source>
        <dbReference type="ARBA" id="ARBA00009361"/>
    </source>
</evidence>
<reference evidence="9 10" key="1">
    <citation type="journal article" date="2014" name="Genome Biol.">
        <title>Transcriptome and methylome profiling reveals relics of genome dominance in the mesopolyploid Brassica oleracea.</title>
        <authorList>
            <person name="Parkin I.A."/>
            <person name="Koh C."/>
            <person name="Tang H."/>
            <person name="Robinson S.J."/>
            <person name="Kagale S."/>
            <person name="Clarke W.E."/>
            <person name="Town C.D."/>
            <person name="Nixon J."/>
            <person name="Krishnakumar V."/>
            <person name="Bidwell S.L."/>
            <person name="Denoeud F."/>
            <person name="Belcram H."/>
            <person name="Links M.G."/>
            <person name="Just J."/>
            <person name="Clarke C."/>
            <person name="Bender T."/>
            <person name="Huebert T."/>
            <person name="Mason A.S."/>
            <person name="Pires J.C."/>
            <person name="Barker G."/>
            <person name="Moore J."/>
            <person name="Walley P.G."/>
            <person name="Manoli S."/>
            <person name="Batley J."/>
            <person name="Edwards D."/>
            <person name="Nelson M.N."/>
            <person name="Wang X."/>
            <person name="Paterson A.H."/>
            <person name="King G."/>
            <person name="Bancroft I."/>
            <person name="Chalhoub B."/>
            <person name="Sharpe A.G."/>
        </authorList>
    </citation>
    <scope>NUCLEOTIDE SEQUENCE</scope>
    <source>
        <strain evidence="9 10">cv. TO1000</strain>
    </source>
</reference>
<protein>
    <recommendedName>
        <fullName evidence="8">AAA+ ATPase domain-containing protein</fullName>
    </recommendedName>
</protein>
<evidence type="ECO:0000256" key="2">
    <source>
        <dbReference type="ARBA" id="ARBA00004474"/>
    </source>
</evidence>
<sequence length="591" mass="67643">MIHRNNESSLISTHLRSPNVREVLYSILFLLLVAGYIVRTHLLFVSRAYSELQTEFEKIKSLMIPSYMIELRKLLDRYPTSEQNSFWLKNLFLVALEQLGDCLEEIRGSGGNMLWGGDPAYGVKSIRSKKTDLKINFIDIIDLISIIPNPINRITFSRNTRHLSHTSKDIYSLIRKRKNVSGDWIDDKIESWVANSDSIDDKEREFLVQFSTLRAEKRIDQILLSLTHSDHLSKNDSGYQMIEQPGTIYLRYLVDIHKKYLMNYEFNTSCLAERRIFLAHYQTITYSQTSCGANSFHFPSHGKPFSLRLALSPSRSILVIGSIGTGRSYLVKYLATNSYVPFITVCLNKFLDNKPKGFFLDDIDIDDSDDIDASNDIDRELDTELELLTMMNALTMDMMSEIDRFYITLQFELAKAMSPCIIWIPNIHDLDVNESNYLALGLLVNSLSRDCERCSTRNSLVIASTHIPQKVDPALIAPNKLNTCIKIRRLLIPQQRKHFFTLSYTRGFHLEKKMFHTNGFESITMGSSARDLVALTNEALSISKIGSGSWDPFLSDRKGCCTKCTYKKGSHDPEPILPGIANPKFVYEEQI</sequence>
<keyword evidence="6" id="KW-0067">ATP-binding</keyword>
<evidence type="ECO:0000256" key="1">
    <source>
        <dbReference type="ARBA" id="ARBA00002329"/>
    </source>
</evidence>
<keyword evidence="7" id="KW-0472">Membrane</keyword>
<feature type="transmembrane region" description="Helical" evidence="7">
    <location>
        <begin position="23"/>
        <end position="44"/>
    </location>
</feature>
<feature type="domain" description="AAA+ ATPase" evidence="8">
    <location>
        <begin position="313"/>
        <end position="491"/>
    </location>
</feature>
<dbReference type="SMART" id="SM00382">
    <property type="entry name" value="AAA"/>
    <property type="match status" value="1"/>
</dbReference>
<keyword evidence="4" id="KW-0934">Plastid</keyword>